<evidence type="ECO:0000256" key="5">
    <source>
        <dbReference type="ARBA" id="ARBA00022614"/>
    </source>
</evidence>
<sequence length="576" mass="64154">MQYSKLCFIFILLTISFKAPFTRSENLSCSSYDLTSLTSFSSFIDNGLDWNTSDSNCCTWIGVTCDNSSVTSKRVVRLELGSRRLKGRISESLAGLDQLRILNLSQNFLYGHLPARLFHLQNLEIIDTSNNDFAGPIPGGSNLSSIRYIDISGNGFIGSVDATLCESSSYIHTINLGNNYFTGEVPANFGRCSSLQQLFLNDNQLSGSFSESLWQLRNLRILHLQHNLVSGPLNDEIGKLSNLVELDISSNRFSGILPDAFERLEKLENFFAGSNNFSGHLPKSLVNSPYIIFLNLNNNTLNGAINLNCSAMVHLTSVDLGSNNFHGPLPDVISSCQRLTHLNLARNNLGGEVPFAFKNLQAQRFLSLSNSSLVNISSALATLQHCRNLTSLILSFNFHDEQMPRNVNFHFRNLRALVIPYCELRGSIPTWLSGSKMLQLLDLSWNRLSGTIPFWLHEFNYLFYMDLSNNSHWRNTSRTGKAQFSVEFSVAYNQLQGDIPAGGQFLTFPPSSFEGNEGLHGRQHTPFQPQQAPHGAQLADEEMTIIGLQFGLGVMSGFLYTVTLCFASGWVFAKTR</sequence>
<evidence type="ECO:0000259" key="13">
    <source>
        <dbReference type="Pfam" id="PF08263"/>
    </source>
</evidence>
<dbReference type="Pfam" id="PF00560">
    <property type="entry name" value="LRR_1"/>
    <property type="match status" value="4"/>
</dbReference>
<dbReference type="GO" id="GO:0005886">
    <property type="term" value="C:plasma membrane"/>
    <property type="evidence" value="ECO:0007669"/>
    <property type="project" value="UniProtKB-SubCell"/>
</dbReference>
<evidence type="ECO:0000313" key="14">
    <source>
        <dbReference type="EMBL" id="KAJ6754683.1"/>
    </source>
</evidence>
<comment type="caution">
    <text evidence="14">The sequence shown here is derived from an EMBL/GenBank/DDBJ whole genome shotgun (WGS) entry which is preliminary data.</text>
</comment>
<evidence type="ECO:0000256" key="7">
    <source>
        <dbReference type="ARBA" id="ARBA00022737"/>
    </source>
</evidence>
<gene>
    <name evidence="14" type="ORF">OIU79_027319</name>
</gene>
<comment type="similarity">
    <text evidence="3">Belongs to the RLP family.</text>
</comment>
<dbReference type="InterPro" id="IPR001611">
    <property type="entry name" value="Leu-rich_rpt"/>
</dbReference>
<keyword evidence="7" id="KW-0677">Repeat</keyword>
<organism evidence="14 15">
    <name type="scientific">Salix purpurea</name>
    <name type="common">Purple osier willow</name>
    <dbReference type="NCBI Taxonomy" id="77065"/>
    <lineage>
        <taxon>Eukaryota</taxon>
        <taxon>Viridiplantae</taxon>
        <taxon>Streptophyta</taxon>
        <taxon>Embryophyta</taxon>
        <taxon>Tracheophyta</taxon>
        <taxon>Spermatophyta</taxon>
        <taxon>Magnoliopsida</taxon>
        <taxon>eudicotyledons</taxon>
        <taxon>Gunneridae</taxon>
        <taxon>Pentapetalae</taxon>
        <taxon>rosids</taxon>
        <taxon>fabids</taxon>
        <taxon>Malpighiales</taxon>
        <taxon>Salicaceae</taxon>
        <taxon>Saliceae</taxon>
        <taxon>Salix</taxon>
    </lineage>
</organism>
<dbReference type="SUPFAM" id="SSF52058">
    <property type="entry name" value="L domain-like"/>
    <property type="match status" value="2"/>
</dbReference>
<dbReference type="InterPro" id="IPR003591">
    <property type="entry name" value="Leu-rich_rpt_typical-subtyp"/>
</dbReference>
<keyword evidence="5" id="KW-0433">Leucine-rich repeat</keyword>
<dbReference type="Proteomes" id="UP001151532">
    <property type="component" value="Chromosome 16"/>
</dbReference>
<evidence type="ECO:0000256" key="12">
    <source>
        <dbReference type="SAM" id="SignalP"/>
    </source>
</evidence>
<keyword evidence="10" id="KW-0325">Glycoprotein</keyword>
<keyword evidence="15" id="KW-1185">Reference proteome</keyword>
<evidence type="ECO:0000256" key="1">
    <source>
        <dbReference type="ARBA" id="ARBA00004167"/>
    </source>
</evidence>
<proteinExistence type="inferred from homology"/>
<dbReference type="InterPro" id="IPR052941">
    <property type="entry name" value="StomDev_PlantInt_Reg"/>
</dbReference>
<evidence type="ECO:0000256" key="2">
    <source>
        <dbReference type="ARBA" id="ARBA00004236"/>
    </source>
</evidence>
<evidence type="ECO:0000256" key="6">
    <source>
        <dbReference type="ARBA" id="ARBA00022692"/>
    </source>
</evidence>
<dbReference type="Gene3D" id="3.80.10.10">
    <property type="entry name" value="Ribonuclease Inhibitor"/>
    <property type="match status" value="3"/>
</dbReference>
<comment type="subcellular location">
    <subcellularLocation>
        <location evidence="2">Cell membrane</location>
    </subcellularLocation>
    <subcellularLocation>
        <location evidence="1">Membrane</location>
        <topology evidence="1">Single-pass membrane protein</topology>
    </subcellularLocation>
</comment>
<keyword evidence="4" id="KW-1003">Cell membrane</keyword>
<dbReference type="InterPro" id="IPR013210">
    <property type="entry name" value="LRR_N_plant-typ"/>
</dbReference>
<dbReference type="InterPro" id="IPR032675">
    <property type="entry name" value="LRR_dom_sf"/>
</dbReference>
<dbReference type="PANTHER" id="PTHR48004">
    <property type="entry name" value="OS01G0149700 PROTEIN"/>
    <property type="match status" value="1"/>
</dbReference>
<dbReference type="Pfam" id="PF13855">
    <property type="entry name" value="LRR_8"/>
    <property type="match status" value="1"/>
</dbReference>
<dbReference type="AlphaFoldDB" id="A0A9Q0VU95"/>
<dbReference type="SMART" id="SM00369">
    <property type="entry name" value="LRR_TYP"/>
    <property type="match status" value="3"/>
</dbReference>
<reference evidence="14" key="2">
    <citation type="journal article" date="2023" name="Int. J. Mol. Sci.">
        <title>De Novo Assembly and Annotation of 11 Diverse Shrub Willow (Salix) Genomes Reveals Novel Gene Organization in Sex-Linked Regions.</title>
        <authorList>
            <person name="Hyden B."/>
            <person name="Feng K."/>
            <person name="Yates T.B."/>
            <person name="Jawdy S."/>
            <person name="Cereghino C."/>
            <person name="Smart L.B."/>
            <person name="Muchero W."/>
        </authorList>
    </citation>
    <scope>NUCLEOTIDE SEQUENCE</scope>
    <source>
        <tissue evidence="14">Shoot tip</tissue>
    </source>
</reference>
<evidence type="ECO:0000256" key="9">
    <source>
        <dbReference type="ARBA" id="ARBA00023136"/>
    </source>
</evidence>
<reference evidence="14" key="1">
    <citation type="submission" date="2022-11" db="EMBL/GenBank/DDBJ databases">
        <authorList>
            <person name="Hyden B.L."/>
            <person name="Feng K."/>
            <person name="Yates T."/>
            <person name="Jawdy S."/>
            <person name="Smart L.B."/>
            <person name="Muchero W."/>
        </authorList>
    </citation>
    <scope>NUCLEOTIDE SEQUENCE</scope>
    <source>
        <tissue evidence="14">Shoot tip</tissue>
    </source>
</reference>
<evidence type="ECO:0000256" key="8">
    <source>
        <dbReference type="ARBA" id="ARBA00022989"/>
    </source>
</evidence>
<evidence type="ECO:0000256" key="11">
    <source>
        <dbReference type="SAM" id="Phobius"/>
    </source>
</evidence>
<evidence type="ECO:0000313" key="15">
    <source>
        <dbReference type="Proteomes" id="UP001151532"/>
    </source>
</evidence>
<keyword evidence="8 11" id="KW-1133">Transmembrane helix</keyword>
<feature type="transmembrane region" description="Helical" evidence="11">
    <location>
        <begin position="550"/>
        <end position="573"/>
    </location>
</feature>
<evidence type="ECO:0000256" key="3">
    <source>
        <dbReference type="ARBA" id="ARBA00009592"/>
    </source>
</evidence>
<dbReference type="Pfam" id="PF08263">
    <property type="entry name" value="LRRNT_2"/>
    <property type="match status" value="1"/>
</dbReference>
<protein>
    <recommendedName>
        <fullName evidence="13">Leucine-rich repeat-containing N-terminal plant-type domain-containing protein</fullName>
    </recommendedName>
</protein>
<dbReference type="FunFam" id="3.80.10.10:FF:000095">
    <property type="entry name" value="LRR receptor-like serine/threonine-protein kinase GSO1"/>
    <property type="match status" value="1"/>
</dbReference>
<keyword evidence="6 11" id="KW-0812">Transmembrane</keyword>
<dbReference type="FunFam" id="3.80.10.10:FF:000213">
    <property type="entry name" value="Tyrosine-sulfated glycopeptide receptor 1"/>
    <property type="match status" value="1"/>
</dbReference>
<evidence type="ECO:0000256" key="4">
    <source>
        <dbReference type="ARBA" id="ARBA00022475"/>
    </source>
</evidence>
<keyword evidence="9 11" id="KW-0472">Membrane</keyword>
<feature type="signal peptide" evidence="12">
    <location>
        <begin position="1"/>
        <end position="24"/>
    </location>
</feature>
<accession>A0A9Q0VU95</accession>
<dbReference type="OrthoDB" id="676979at2759"/>
<evidence type="ECO:0000256" key="10">
    <source>
        <dbReference type="ARBA" id="ARBA00023180"/>
    </source>
</evidence>
<feature type="domain" description="Leucine-rich repeat-containing N-terminal plant-type" evidence="13">
    <location>
        <begin position="32"/>
        <end position="66"/>
    </location>
</feature>
<dbReference type="EMBL" id="JAPFFK010000007">
    <property type="protein sequence ID" value="KAJ6754683.1"/>
    <property type="molecule type" value="Genomic_DNA"/>
</dbReference>
<dbReference type="PANTHER" id="PTHR48004:SF59">
    <property type="entry name" value="LEUCINE-RICH REPEAT-CONTAINING N-TERMINAL PLANT-TYPE DOMAIN-CONTAINING PROTEIN"/>
    <property type="match status" value="1"/>
</dbReference>
<feature type="chain" id="PRO_5040480620" description="Leucine-rich repeat-containing N-terminal plant-type domain-containing protein" evidence="12">
    <location>
        <begin position="25"/>
        <end position="576"/>
    </location>
</feature>
<keyword evidence="12" id="KW-0732">Signal</keyword>
<name>A0A9Q0VU95_SALPP</name>